<dbReference type="RefSeq" id="WP_248735513.1">
    <property type="nucleotide sequence ID" value="NZ_CALBWS010000014.1"/>
</dbReference>
<proteinExistence type="predicted"/>
<evidence type="ECO:0000256" key="1">
    <source>
        <dbReference type="SAM" id="Phobius"/>
    </source>
</evidence>
<evidence type="ECO:0008006" key="4">
    <source>
        <dbReference type="Google" id="ProtNLM"/>
    </source>
</evidence>
<dbReference type="EMBL" id="CALBWS010000014">
    <property type="protein sequence ID" value="CAH2715220.1"/>
    <property type="molecule type" value="Genomic_DNA"/>
</dbReference>
<accession>A0ABM9ERH5</accession>
<keyword evidence="1" id="KW-0812">Transmembrane</keyword>
<evidence type="ECO:0000313" key="2">
    <source>
        <dbReference type="EMBL" id="CAH2715220.1"/>
    </source>
</evidence>
<organism evidence="2 3">
    <name type="scientific">Neobacillus rhizosphaerae</name>
    <dbReference type="NCBI Taxonomy" id="2880965"/>
    <lineage>
        <taxon>Bacteria</taxon>
        <taxon>Bacillati</taxon>
        <taxon>Bacillota</taxon>
        <taxon>Bacilli</taxon>
        <taxon>Bacillales</taxon>
        <taxon>Bacillaceae</taxon>
        <taxon>Neobacillus</taxon>
    </lineage>
</organism>
<comment type="caution">
    <text evidence="2">The sequence shown here is derived from an EMBL/GenBank/DDBJ whole genome shotgun (WGS) entry which is preliminary data.</text>
</comment>
<dbReference type="Proteomes" id="UP000838308">
    <property type="component" value="Unassembled WGS sequence"/>
</dbReference>
<keyword evidence="1" id="KW-0472">Membrane</keyword>
<sequence length="216" mass="23890">MDNNQGPLSWLKKILKLDEKGEKKPSKYQYMLLVLCIGAAFMLVGNIVFKNDTNPAVVPVTTGQKAGSEDVAAFGLKKGSGNKAITEYEEKYENQLKKALQDMLGEDDVTVVVNIDSTDKKILEKNRAVKSQTTDEIDRDGGQRKVVDSSTDEQLVIIREGEKEVPIVVETKKPEIRGVLVVAKGAENIEVKKWIREAVTRALGVPSHRVAVMPKK</sequence>
<dbReference type="NCBIfam" id="TIGR02830">
    <property type="entry name" value="spore_III_AG"/>
    <property type="match status" value="1"/>
</dbReference>
<feature type="transmembrane region" description="Helical" evidence="1">
    <location>
        <begin position="30"/>
        <end position="49"/>
    </location>
</feature>
<dbReference type="InterPro" id="IPR014195">
    <property type="entry name" value="Spore_III_AG"/>
</dbReference>
<reference evidence="2" key="1">
    <citation type="submission" date="2022-04" db="EMBL/GenBank/DDBJ databases">
        <authorList>
            <person name="Criscuolo A."/>
        </authorList>
    </citation>
    <scope>NUCLEOTIDE SEQUENCE</scope>
    <source>
        <strain evidence="2">CIP111895</strain>
    </source>
</reference>
<evidence type="ECO:0000313" key="3">
    <source>
        <dbReference type="Proteomes" id="UP000838308"/>
    </source>
</evidence>
<gene>
    <name evidence="2" type="ORF">BACCIP111895_02404</name>
</gene>
<name>A0ABM9ERH5_9BACI</name>
<keyword evidence="3" id="KW-1185">Reference proteome</keyword>
<keyword evidence="1" id="KW-1133">Transmembrane helix</keyword>
<protein>
    <recommendedName>
        <fullName evidence="4">Stage III sporulation protein AG</fullName>
    </recommendedName>
</protein>